<evidence type="ECO:0000313" key="2">
    <source>
        <dbReference type="EMBL" id="MPC91509.1"/>
    </source>
</evidence>
<reference evidence="2 3" key="1">
    <citation type="submission" date="2019-05" db="EMBL/GenBank/DDBJ databases">
        <title>Another draft genome of Portunus trituberculatus and its Hox gene families provides insights of decapod evolution.</title>
        <authorList>
            <person name="Jeong J.-H."/>
            <person name="Song I."/>
            <person name="Kim S."/>
            <person name="Choi T."/>
            <person name="Kim D."/>
            <person name="Ryu S."/>
            <person name="Kim W."/>
        </authorList>
    </citation>
    <scope>NUCLEOTIDE SEQUENCE [LARGE SCALE GENOMIC DNA]</scope>
    <source>
        <tissue evidence="2">Muscle</tissue>
    </source>
</reference>
<evidence type="ECO:0000313" key="3">
    <source>
        <dbReference type="Proteomes" id="UP000324222"/>
    </source>
</evidence>
<sequence length="65" mass="7093">MTPNRDQGTSVVDGWRVRSGARCRSGSRDAPSDGPALESRPAHHLMGLVVLSCNPSQAMWPWLFS</sequence>
<dbReference type="EMBL" id="VSRR010088012">
    <property type="protein sequence ID" value="MPC91509.1"/>
    <property type="molecule type" value="Genomic_DNA"/>
</dbReference>
<keyword evidence="3" id="KW-1185">Reference proteome</keyword>
<name>A0A5B7J9L2_PORTR</name>
<organism evidence="2 3">
    <name type="scientific">Portunus trituberculatus</name>
    <name type="common">Swimming crab</name>
    <name type="synonym">Neptunus trituberculatus</name>
    <dbReference type="NCBI Taxonomy" id="210409"/>
    <lineage>
        <taxon>Eukaryota</taxon>
        <taxon>Metazoa</taxon>
        <taxon>Ecdysozoa</taxon>
        <taxon>Arthropoda</taxon>
        <taxon>Crustacea</taxon>
        <taxon>Multicrustacea</taxon>
        <taxon>Malacostraca</taxon>
        <taxon>Eumalacostraca</taxon>
        <taxon>Eucarida</taxon>
        <taxon>Decapoda</taxon>
        <taxon>Pleocyemata</taxon>
        <taxon>Brachyura</taxon>
        <taxon>Eubrachyura</taxon>
        <taxon>Portunoidea</taxon>
        <taxon>Portunidae</taxon>
        <taxon>Portuninae</taxon>
        <taxon>Portunus</taxon>
    </lineage>
</organism>
<comment type="caution">
    <text evidence="2">The sequence shown here is derived from an EMBL/GenBank/DDBJ whole genome shotgun (WGS) entry which is preliminary data.</text>
</comment>
<gene>
    <name evidence="2" type="ORF">E2C01_086550</name>
</gene>
<dbReference type="AlphaFoldDB" id="A0A5B7J9L2"/>
<proteinExistence type="predicted"/>
<dbReference type="Proteomes" id="UP000324222">
    <property type="component" value="Unassembled WGS sequence"/>
</dbReference>
<protein>
    <submittedName>
        <fullName evidence="2">Uncharacterized protein</fullName>
    </submittedName>
</protein>
<feature type="compositionally biased region" description="Polar residues" evidence="1">
    <location>
        <begin position="1"/>
        <end position="10"/>
    </location>
</feature>
<evidence type="ECO:0000256" key="1">
    <source>
        <dbReference type="SAM" id="MobiDB-lite"/>
    </source>
</evidence>
<accession>A0A5B7J9L2</accession>
<feature type="region of interest" description="Disordered" evidence="1">
    <location>
        <begin position="1"/>
        <end position="39"/>
    </location>
</feature>